<dbReference type="CDD" id="cd04497">
    <property type="entry name" value="hPOT1_OB1_like"/>
    <property type="match status" value="1"/>
</dbReference>
<feature type="compositionally biased region" description="Basic and acidic residues" evidence="1">
    <location>
        <begin position="864"/>
        <end position="883"/>
    </location>
</feature>
<feature type="region of interest" description="Disordered" evidence="1">
    <location>
        <begin position="400"/>
        <end position="435"/>
    </location>
</feature>
<feature type="compositionally biased region" description="Acidic residues" evidence="1">
    <location>
        <begin position="253"/>
        <end position="266"/>
    </location>
</feature>
<feature type="compositionally biased region" description="Polar residues" evidence="1">
    <location>
        <begin position="935"/>
        <end position="975"/>
    </location>
</feature>
<name>A0AAN6C5P1_FUSAU</name>
<dbReference type="GO" id="GO:0000723">
    <property type="term" value="P:telomere maintenance"/>
    <property type="evidence" value="ECO:0007669"/>
    <property type="project" value="InterPro"/>
</dbReference>
<accession>A0AAN6C5P1</accession>
<feature type="compositionally biased region" description="Polar residues" evidence="1">
    <location>
        <begin position="1252"/>
        <end position="1263"/>
    </location>
</feature>
<dbReference type="Gene3D" id="2.40.50.140">
    <property type="entry name" value="Nucleic acid-binding proteins"/>
    <property type="match status" value="1"/>
</dbReference>
<keyword evidence="4" id="KW-1185">Reference proteome</keyword>
<feature type="region of interest" description="Disordered" evidence="1">
    <location>
        <begin position="228"/>
        <end position="293"/>
    </location>
</feature>
<feature type="compositionally biased region" description="Basic and acidic residues" evidence="1">
    <location>
        <begin position="736"/>
        <end position="751"/>
    </location>
</feature>
<feature type="compositionally biased region" description="Acidic residues" evidence="1">
    <location>
        <begin position="633"/>
        <end position="661"/>
    </location>
</feature>
<feature type="compositionally biased region" description="Low complexity" evidence="1">
    <location>
        <begin position="921"/>
        <end position="934"/>
    </location>
</feature>
<dbReference type="SUPFAM" id="SSF50249">
    <property type="entry name" value="Nucleic acid-binding proteins"/>
    <property type="match status" value="1"/>
</dbReference>
<dbReference type="InterPro" id="IPR012340">
    <property type="entry name" value="NA-bd_OB-fold"/>
</dbReference>
<feature type="compositionally biased region" description="Polar residues" evidence="1">
    <location>
        <begin position="794"/>
        <end position="804"/>
    </location>
</feature>
<feature type="compositionally biased region" description="Polar residues" evidence="1">
    <location>
        <begin position="1"/>
        <end position="11"/>
    </location>
</feature>
<feature type="region of interest" description="Disordered" evidence="1">
    <location>
        <begin position="464"/>
        <end position="890"/>
    </location>
</feature>
<dbReference type="Proteomes" id="UP000537989">
    <property type="component" value="Unassembled WGS sequence"/>
</dbReference>
<feature type="compositionally biased region" description="Acidic residues" evidence="1">
    <location>
        <begin position="590"/>
        <end position="599"/>
    </location>
</feature>
<feature type="region of interest" description="Disordered" evidence="1">
    <location>
        <begin position="1"/>
        <end position="26"/>
    </location>
</feature>
<evidence type="ECO:0000313" key="4">
    <source>
        <dbReference type="Proteomes" id="UP000537989"/>
    </source>
</evidence>
<feature type="compositionally biased region" description="Acidic residues" evidence="1">
    <location>
        <begin position="682"/>
        <end position="697"/>
    </location>
</feature>
<feature type="compositionally biased region" description="Acidic residues" evidence="1">
    <location>
        <begin position="752"/>
        <end position="761"/>
    </location>
</feature>
<feature type="compositionally biased region" description="Polar residues" evidence="1">
    <location>
        <begin position="838"/>
        <end position="848"/>
    </location>
</feature>
<feature type="region of interest" description="Disordered" evidence="1">
    <location>
        <begin position="1108"/>
        <end position="1322"/>
    </location>
</feature>
<feature type="compositionally biased region" description="Basic and acidic residues" evidence="1">
    <location>
        <begin position="1169"/>
        <end position="1178"/>
    </location>
</feature>
<feature type="compositionally biased region" description="Basic and acidic residues" evidence="1">
    <location>
        <begin position="554"/>
        <end position="564"/>
    </location>
</feature>
<proteinExistence type="predicted"/>
<gene>
    <name evidence="3" type="ORF">FAUST_2971</name>
</gene>
<feature type="compositionally biased region" description="Basic and acidic residues" evidence="1">
    <location>
        <begin position="621"/>
        <end position="630"/>
    </location>
</feature>
<feature type="compositionally biased region" description="Low complexity" evidence="1">
    <location>
        <begin position="1200"/>
        <end position="1213"/>
    </location>
</feature>
<reference evidence="3 4" key="1">
    <citation type="submission" date="2020-02" db="EMBL/GenBank/DDBJ databases">
        <title>Identification and distribution of gene clusters putatively required for synthesis of sphingolipid metabolism inhibitors in phylogenetically diverse species of the filamentous fungus Fusarium.</title>
        <authorList>
            <person name="Kim H.-S."/>
            <person name="Busman M."/>
            <person name="Brown D.W."/>
            <person name="Divon H."/>
            <person name="Uhlig S."/>
            <person name="Proctor R.H."/>
        </authorList>
    </citation>
    <scope>NUCLEOTIDE SEQUENCE [LARGE SCALE GENOMIC DNA]</scope>
    <source>
        <strain evidence="3 4">NRRL 2903</strain>
    </source>
</reference>
<protein>
    <recommendedName>
        <fullName evidence="2">Telomeric single stranded DNA binding POT1/Cdc13 domain-containing protein</fullName>
    </recommendedName>
</protein>
<organism evidence="3 4">
    <name type="scientific">Fusarium austroamericanum</name>
    <dbReference type="NCBI Taxonomy" id="282268"/>
    <lineage>
        <taxon>Eukaryota</taxon>
        <taxon>Fungi</taxon>
        <taxon>Dikarya</taxon>
        <taxon>Ascomycota</taxon>
        <taxon>Pezizomycotina</taxon>
        <taxon>Sordariomycetes</taxon>
        <taxon>Hypocreomycetidae</taxon>
        <taxon>Hypocreales</taxon>
        <taxon>Nectriaceae</taxon>
        <taxon>Fusarium</taxon>
    </lineage>
</organism>
<feature type="compositionally biased region" description="Acidic residues" evidence="1">
    <location>
        <begin position="565"/>
        <end position="577"/>
    </location>
</feature>
<feature type="domain" description="Telomeric single stranded DNA binding POT1/Cdc13" evidence="2">
    <location>
        <begin position="1365"/>
        <end position="1502"/>
    </location>
</feature>
<feature type="compositionally biased region" description="Polar residues" evidence="1">
    <location>
        <begin position="1190"/>
        <end position="1199"/>
    </location>
</feature>
<feature type="region of interest" description="Disordered" evidence="1">
    <location>
        <begin position="905"/>
        <end position="1041"/>
    </location>
</feature>
<feature type="compositionally biased region" description="Acidic residues" evidence="1">
    <location>
        <begin position="607"/>
        <end position="620"/>
    </location>
</feature>
<feature type="compositionally biased region" description="Basic and acidic residues" evidence="1">
    <location>
        <begin position="529"/>
        <end position="547"/>
    </location>
</feature>
<feature type="compositionally biased region" description="Basic and acidic residues" evidence="1">
    <location>
        <begin position="1294"/>
        <end position="1308"/>
    </location>
</feature>
<feature type="compositionally biased region" description="Basic and acidic residues" evidence="1">
    <location>
        <begin position="501"/>
        <end position="511"/>
    </location>
</feature>
<feature type="compositionally biased region" description="Acidic residues" evidence="1">
    <location>
        <begin position="977"/>
        <end position="991"/>
    </location>
</feature>
<evidence type="ECO:0000259" key="2">
    <source>
        <dbReference type="SMART" id="SM00976"/>
    </source>
</evidence>
<dbReference type="EMBL" id="JAAMOD010000063">
    <property type="protein sequence ID" value="KAF5243230.1"/>
    <property type="molecule type" value="Genomic_DNA"/>
</dbReference>
<dbReference type="GO" id="GO:0003677">
    <property type="term" value="F:DNA binding"/>
    <property type="evidence" value="ECO:0007669"/>
    <property type="project" value="InterPro"/>
</dbReference>
<sequence length="1528" mass="166702">MNHSQPPTSLLDQGESIPIAGLNPDASDQENRVVHGTITITWPFSIVTKSIAFLLAERDFRLRRENGQVRVRFHGAAAKTISDASLGAGDEIRVSLKGVQWEKNETQTHVAGSTLAWQLEFTNRLVIGIRRPNTEQETLLDIDVPAADPETTADGQVESTDPIDIDTILEEPATPSPEPTLPAKRNASSTLDPFEYASPAFLKRARVSYGSLFEGGLDIFDEDITKKTKSKKRSRFSMPGNAWRYTSQSPSPEPDDVLEESEEEEPQTNGKSQSNGDIEDTHMDTPSRPAMVDQGSQTADVDFTPMASVQVYAESRPSFGFTQMTPTPFARTKPFGADNPVMDQPLYFEDDSTTPHGMPPESHQNLLTEQPAPMDTDMAFSFTPQTVLFPQASAFFPAQDDVPGSPSRATGVDDYPAELLDADPTPSNPVDTLIGFTAHGSQPVAAHQNPFSTEPVLDSAFTTTAHSQNPWAAELPGSGSANASSDAENPVEILSSSPLRQDSRDSSEDRQVSPSRENTGMDVTADASPEPKLEDPASEAEYYRDGGDEPGDDYDLRKYSRAHDDDDDIETSEEERDANDGDPGAQIMNPEEDDLDVDQDVANQEGYPDDVSDEYEEEMYEERFAGDRQSYEGSEDDAEGEYYSDEEDYTDDEENEEEEEEAQTHPPAAPIAREPVFIDLLSDSEDEDEPAPQEEPEATLKEDSKEELREEVEHESEEHDSRSEDEDEAKANPENVEEKKFSPVPGERGEAEDLEADEEMVEQAQSPPKPAEEPSTLTTEETGEDTETKHIAEETTQMEKTSVPTFPAPKDSSPDQDEAAEVPMASEEIKDGEGPSHIQESAENQEPSAASYDVEMDAPTLTEVSDKPDDRAIAPEDTTRMDSPDETSPAVVEEAGEAMDVDALLDAPQEDAAKPNETDNVEVTENSVVVSDEVQTTITDAQEDTSTSLQVTAAQEESLTLPQKTSKNNAEPSNIESAEDSSGESDAEAGEAQEFHDAVMQDAPSEDVLGKPTTDAAVAEDAVGHPAKDGQISPPPTQIPQAQTLQEDNITISVHEHDQLLPTPGETQVIEVEMSDTLQTVTYDDQADEEDANPEDQIMAEILQHSPVKQDIHLPKESIAFSPAASQTELSAPTEQVDETHERAASQSESVPESAVGKSLRPRRYKPSRASDDNDRGDPSMALIAATPATGPTDSGSKHSSPALAPAPAGPSSKTRSKTHDDPSIQLAGGLEQAETKNKRKRKAADDESIASLDNSPTGSQRVLRSMTADHDDPSLLLAKGSSPSARQTRRHKTPDLKRETPRRETRSVSRSFQLQEESPDASFASLISPSIAGSFATVPEDGEEDVKSLKLRLVKNLRTDLPDFLSLKKLTGNINKMVDVLAVVTQTPPQPHRPKNGPRDFMLTLTLTDPSTAPTQVRVAHIFRPHLASLPDVESGDIILLRRFKVVSMKGRDFGIRSEDSSSWAVSKPNDEQVLGQVKGPPVETTPEEIAHAKGLRHWWSLQDDNAMNKIETASRKVTEAGKENTK</sequence>
<dbReference type="InterPro" id="IPR011564">
    <property type="entry name" value="Telomer_end-bd_POT1/Cdc13"/>
</dbReference>
<feature type="compositionally biased region" description="Basic and acidic residues" evidence="1">
    <location>
        <begin position="698"/>
        <end position="722"/>
    </location>
</feature>
<dbReference type="Pfam" id="PF02765">
    <property type="entry name" value="POT1"/>
    <property type="match status" value="1"/>
</dbReference>
<feature type="compositionally biased region" description="Polar residues" evidence="1">
    <location>
        <begin position="267"/>
        <end position="276"/>
    </location>
</feature>
<dbReference type="SMART" id="SM00976">
    <property type="entry name" value="Telo_bind"/>
    <property type="match status" value="1"/>
</dbReference>
<feature type="compositionally biased region" description="Polar residues" evidence="1">
    <location>
        <begin position="1124"/>
        <end position="1134"/>
    </location>
</feature>
<comment type="caution">
    <text evidence="3">The sequence shown here is derived from an EMBL/GenBank/DDBJ whole genome shotgun (WGS) entry which is preliminary data.</text>
</comment>
<dbReference type="GO" id="GO:0000781">
    <property type="term" value="C:chromosome, telomeric region"/>
    <property type="evidence" value="ECO:0007669"/>
    <property type="project" value="InterPro"/>
</dbReference>
<evidence type="ECO:0000313" key="3">
    <source>
        <dbReference type="EMBL" id="KAF5243230.1"/>
    </source>
</evidence>
<evidence type="ECO:0000256" key="1">
    <source>
        <dbReference type="SAM" id="MobiDB-lite"/>
    </source>
</evidence>